<keyword evidence="3" id="KW-1185">Reference proteome</keyword>
<accession>B4QK44</accession>
<sequence length="70" mass="7645">MAAATVVTGMECMAGRWHPYIIVVFLECDLQLVVGAVIWSVPGGTPLPPENEDPGLPCVRDYGLYVRVDR</sequence>
<keyword evidence="1" id="KW-0472">Membrane</keyword>
<dbReference type="AlphaFoldDB" id="B4QK44"/>
<dbReference type="EMBL" id="CM000363">
    <property type="protein sequence ID" value="EDX11381.1"/>
    <property type="molecule type" value="Genomic_DNA"/>
</dbReference>
<evidence type="ECO:0000256" key="1">
    <source>
        <dbReference type="SAM" id="Phobius"/>
    </source>
</evidence>
<organism evidence="2 3">
    <name type="scientific">Drosophila simulans</name>
    <name type="common">Fruit fly</name>
    <dbReference type="NCBI Taxonomy" id="7240"/>
    <lineage>
        <taxon>Eukaryota</taxon>
        <taxon>Metazoa</taxon>
        <taxon>Ecdysozoa</taxon>
        <taxon>Arthropoda</taxon>
        <taxon>Hexapoda</taxon>
        <taxon>Insecta</taxon>
        <taxon>Pterygota</taxon>
        <taxon>Neoptera</taxon>
        <taxon>Endopterygota</taxon>
        <taxon>Diptera</taxon>
        <taxon>Brachycera</taxon>
        <taxon>Muscomorpha</taxon>
        <taxon>Ephydroidea</taxon>
        <taxon>Drosophilidae</taxon>
        <taxon>Drosophila</taxon>
        <taxon>Sophophora</taxon>
    </lineage>
</organism>
<evidence type="ECO:0000313" key="2">
    <source>
        <dbReference type="EMBL" id="EDX11381.1"/>
    </source>
</evidence>
<name>B4QK44_DROSI</name>
<protein>
    <submittedName>
        <fullName evidence="2">GD14963</fullName>
    </submittedName>
</protein>
<evidence type="ECO:0000313" key="3">
    <source>
        <dbReference type="Proteomes" id="UP000000304"/>
    </source>
</evidence>
<dbReference type="OMA" id="GMECMAG"/>
<proteinExistence type="predicted"/>
<dbReference type="HOGENOM" id="CLU_2760536_0_0_1"/>
<dbReference type="Proteomes" id="UP000000304">
    <property type="component" value="Chromosome 3L"/>
</dbReference>
<keyword evidence="1" id="KW-1133">Transmembrane helix</keyword>
<reference evidence="2 3" key="1">
    <citation type="journal article" date="2007" name="Nature">
        <title>Evolution of genes and genomes on the Drosophila phylogeny.</title>
        <authorList>
            <consortium name="Drosophila 12 Genomes Consortium"/>
            <person name="Clark A.G."/>
            <person name="Eisen M.B."/>
            <person name="Smith D.R."/>
            <person name="Bergman C.M."/>
            <person name="Oliver B."/>
            <person name="Markow T.A."/>
            <person name="Kaufman T.C."/>
            <person name="Kellis M."/>
            <person name="Gelbart W."/>
            <person name="Iyer V.N."/>
            <person name="Pollard D.A."/>
            <person name="Sackton T.B."/>
            <person name="Larracuente A.M."/>
            <person name="Singh N.D."/>
            <person name="Abad J.P."/>
            <person name="Abt D.N."/>
            <person name="Adryan B."/>
            <person name="Aguade M."/>
            <person name="Akashi H."/>
            <person name="Anderson W.W."/>
            <person name="Aquadro C.F."/>
            <person name="Ardell D.H."/>
            <person name="Arguello R."/>
            <person name="Artieri C.G."/>
            <person name="Barbash D.A."/>
            <person name="Barker D."/>
            <person name="Barsanti P."/>
            <person name="Batterham P."/>
            <person name="Batzoglou S."/>
            <person name="Begun D."/>
            <person name="Bhutkar A."/>
            <person name="Blanco E."/>
            <person name="Bosak S.A."/>
            <person name="Bradley R.K."/>
            <person name="Brand A.D."/>
            <person name="Brent M.R."/>
            <person name="Brooks A.N."/>
            <person name="Brown R.H."/>
            <person name="Butlin R.K."/>
            <person name="Caggese C."/>
            <person name="Calvi B.R."/>
            <person name="Bernardo de Carvalho A."/>
            <person name="Caspi A."/>
            <person name="Castrezana S."/>
            <person name="Celniker S.E."/>
            <person name="Chang J.L."/>
            <person name="Chapple C."/>
            <person name="Chatterji S."/>
            <person name="Chinwalla A."/>
            <person name="Civetta A."/>
            <person name="Clifton S.W."/>
            <person name="Comeron J.M."/>
            <person name="Costello J.C."/>
            <person name="Coyne J.A."/>
            <person name="Daub J."/>
            <person name="David R.G."/>
            <person name="Delcher A.L."/>
            <person name="Delehaunty K."/>
            <person name="Do C.B."/>
            <person name="Ebling H."/>
            <person name="Edwards K."/>
            <person name="Eickbush T."/>
            <person name="Evans J.D."/>
            <person name="Filipski A."/>
            <person name="Findeiss S."/>
            <person name="Freyhult E."/>
            <person name="Fulton L."/>
            <person name="Fulton R."/>
            <person name="Garcia A.C."/>
            <person name="Gardiner A."/>
            <person name="Garfield D.A."/>
            <person name="Garvin B.E."/>
            <person name="Gibson G."/>
            <person name="Gilbert D."/>
            <person name="Gnerre S."/>
            <person name="Godfrey J."/>
            <person name="Good R."/>
            <person name="Gotea V."/>
            <person name="Gravely B."/>
            <person name="Greenberg A.J."/>
            <person name="Griffiths-Jones S."/>
            <person name="Gross S."/>
            <person name="Guigo R."/>
            <person name="Gustafson E.A."/>
            <person name="Haerty W."/>
            <person name="Hahn M.W."/>
            <person name="Halligan D.L."/>
            <person name="Halpern A.L."/>
            <person name="Halter G.M."/>
            <person name="Han M.V."/>
            <person name="Heger A."/>
            <person name="Hillier L."/>
            <person name="Hinrichs A.S."/>
            <person name="Holmes I."/>
            <person name="Hoskins R.A."/>
            <person name="Hubisz M.J."/>
            <person name="Hultmark D."/>
            <person name="Huntley M.A."/>
            <person name="Jaffe D.B."/>
            <person name="Jagadeeshan S."/>
            <person name="Jeck W.R."/>
            <person name="Johnson J."/>
            <person name="Jones C.D."/>
            <person name="Jordan W.C."/>
            <person name="Karpen G.H."/>
            <person name="Kataoka E."/>
            <person name="Keightley P.D."/>
            <person name="Kheradpour P."/>
            <person name="Kirkness E.F."/>
            <person name="Koerich L.B."/>
            <person name="Kristiansen K."/>
            <person name="Kudrna D."/>
            <person name="Kulathinal R.J."/>
            <person name="Kumar S."/>
            <person name="Kwok R."/>
            <person name="Lander E."/>
            <person name="Langley C.H."/>
            <person name="Lapoint R."/>
            <person name="Lazzaro B.P."/>
            <person name="Lee S.J."/>
            <person name="Levesque L."/>
            <person name="Li R."/>
            <person name="Lin C.F."/>
            <person name="Lin M.F."/>
            <person name="Lindblad-Toh K."/>
            <person name="Llopart A."/>
            <person name="Long M."/>
            <person name="Low L."/>
            <person name="Lozovsky E."/>
            <person name="Lu J."/>
            <person name="Luo M."/>
            <person name="Machado C.A."/>
            <person name="Makalowski W."/>
            <person name="Marzo M."/>
            <person name="Matsuda M."/>
            <person name="Matzkin L."/>
            <person name="McAllister B."/>
            <person name="McBride C.S."/>
            <person name="McKernan B."/>
            <person name="McKernan K."/>
            <person name="Mendez-Lago M."/>
            <person name="Minx P."/>
            <person name="Mollenhauer M.U."/>
            <person name="Montooth K."/>
            <person name="Mount S.M."/>
            <person name="Mu X."/>
            <person name="Myers E."/>
            <person name="Negre B."/>
            <person name="Newfeld S."/>
            <person name="Nielsen R."/>
            <person name="Noor M.A."/>
            <person name="O'Grady P."/>
            <person name="Pachter L."/>
            <person name="Papaceit M."/>
            <person name="Parisi M.J."/>
            <person name="Parisi M."/>
            <person name="Parts L."/>
            <person name="Pedersen J.S."/>
            <person name="Pesole G."/>
            <person name="Phillippy A.M."/>
            <person name="Ponting C.P."/>
            <person name="Pop M."/>
            <person name="Porcelli D."/>
            <person name="Powell J.R."/>
            <person name="Prohaska S."/>
            <person name="Pruitt K."/>
            <person name="Puig M."/>
            <person name="Quesneville H."/>
            <person name="Ram K.R."/>
            <person name="Rand D."/>
            <person name="Rasmussen M.D."/>
            <person name="Reed L.K."/>
            <person name="Reenan R."/>
            <person name="Reily A."/>
            <person name="Remington K.A."/>
            <person name="Rieger T.T."/>
            <person name="Ritchie M.G."/>
            <person name="Robin C."/>
            <person name="Rogers Y.H."/>
            <person name="Rohde C."/>
            <person name="Rozas J."/>
            <person name="Rubenfield M.J."/>
            <person name="Ruiz A."/>
            <person name="Russo S."/>
            <person name="Salzberg S.L."/>
            <person name="Sanchez-Gracia A."/>
            <person name="Saranga D.J."/>
            <person name="Sato H."/>
            <person name="Schaeffer S.W."/>
            <person name="Schatz M.C."/>
            <person name="Schlenke T."/>
            <person name="Schwartz R."/>
            <person name="Segarra C."/>
            <person name="Singh R.S."/>
            <person name="Sirot L."/>
            <person name="Sirota M."/>
            <person name="Sisneros N.B."/>
            <person name="Smith C.D."/>
            <person name="Smith T.F."/>
            <person name="Spieth J."/>
            <person name="Stage D.E."/>
            <person name="Stark A."/>
            <person name="Stephan W."/>
            <person name="Strausberg R.L."/>
            <person name="Strempel S."/>
            <person name="Sturgill D."/>
            <person name="Sutton G."/>
            <person name="Sutton G.G."/>
            <person name="Tao W."/>
            <person name="Teichmann S."/>
            <person name="Tobari Y.N."/>
            <person name="Tomimura Y."/>
            <person name="Tsolas J.M."/>
            <person name="Valente V.L."/>
            <person name="Venter E."/>
            <person name="Venter J.C."/>
            <person name="Vicario S."/>
            <person name="Vieira F.G."/>
            <person name="Vilella A.J."/>
            <person name="Villasante A."/>
            <person name="Walenz B."/>
            <person name="Wang J."/>
            <person name="Wasserman M."/>
            <person name="Watts T."/>
            <person name="Wilson D."/>
            <person name="Wilson R.K."/>
            <person name="Wing R.A."/>
            <person name="Wolfner M.F."/>
            <person name="Wong A."/>
            <person name="Wong G.K."/>
            <person name="Wu C.I."/>
            <person name="Wu G."/>
            <person name="Yamamoto D."/>
            <person name="Yang H.P."/>
            <person name="Yang S.P."/>
            <person name="Yorke J.A."/>
            <person name="Yoshida K."/>
            <person name="Zdobnov E."/>
            <person name="Zhang P."/>
            <person name="Zhang Y."/>
            <person name="Zimin A.V."/>
            <person name="Baldwin J."/>
            <person name="Abdouelleil A."/>
            <person name="Abdulkadir J."/>
            <person name="Abebe A."/>
            <person name="Abera B."/>
            <person name="Abreu J."/>
            <person name="Acer S.C."/>
            <person name="Aftuck L."/>
            <person name="Alexander A."/>
            <person name="An P."/>
            <person name="Anderson E."/>
            <person name="Anderson S."/>
            <person name="Arachi H."/>
            <person name="Azer M."/>
            <person name="Bachantsang P."/>
            <person name="Barry A."/>
            <person name="Bayul T."/>
            <person name="Berlin A."/>
            <person name="Bessette D."/>
            <person name="Bloom T."/>
            <person name="Blye J."/>
            <person name="Boguslavskiy L."/>
            <person name="Bonnet C."/>
            <person name="Boukhgalter B."/>
            <person name="Bourzgui I."/>
            <person name="Brown A."/>
            <person name="Cahill P."/>
            <person name="Channer S."/>
            <person name="Cheshatsang Y."/>
            <person name="Chuda L."/>
            <person name="Citroen M."/>
            <person name="Collymore A."/>
            <person name="Cooke P."/>
            <person name="Costello M."/>
            <person name="D'Aco K."/>
            <person name="Daza R."/>
            <person name="De Haan G."/>
            <person name="DeGray S."/>
            <person name="DeMaso C."/>
            <person name="Dhargay N."/>
            <person name="Dooley K."/>
            <person name="Dooley E."/>
            <person name="Doricent M."/>
            <person name="Dorje P."/>
            <person name="Dorjee K."/>
            <person name="Dupes A."/>
            <person name="Elong R."/>
            <person name="Falk J."/>
            <person name="Farina A."/>
            <person name="Faro S."/>
            <person name="Ferguson D."/>
            <person name="Fisher S."/>
            <person name="Foley C.D."/>
            <person name="Franke A."/>
            <person name="Friedrich D."/>
            <person name="Gadbois L."/>
            <person name="Gearin G."/>
            <person name="Gearin C.R."/>
            <person name="Giannoukos G."/>
            <person name="Goode T."/>
            <person name="Graham J."/>
            <person name="Grandbois E."/>
            <person name="Grewal S."/>
            <person name="Gyaltsen K."/>
            <person name="Hafez N."/>
            <person name="Hagos B."/>
            <person name="Hall J."/>
            <person name="Henson C."/>
            <person name="Hollinger A."/>
            <person name="Honan T."/>
            <person name="Huard M.D."/>
            <person name="Hughes L."/>
            <person name="Hurhula B."/>
            <person name="Husby M.E."/>
            <person name="Kamat A."/>
            <person name="Kanga B."/>
            <person name="Kashin S."/>
            <person name="Khazanovich D."/>
            <person name="Kisner P."/>
            <person name="Lance K."/>
            <person name="Lara M."/>
            <person name="Lee W."/>
            <person name="Lennon N."/>
            <person name="Letendre F."/>
            <person name="LeVine R."/>
            <person name="Lipovsky A."/>
            <person name="Liu X."/>
            <person name="Liu J."/>
            <person name="Liu S."/>
            <person name="Lokyitsang T."/>
            <person name="Lokyitsang Y."/>
            <person name="Lubonja R."/>
            <person name="Lui A."/>
            <person name="MacDonald P."/>
            <person name="Magnisalis V."/>
            <person name="Maru K."/>
            <person name="Matthews C."/>
            <person name="McCusker W."/>
            <person name="McDonough S."/>
            <person name="Mehta T."/>
            <person name="Meldrim J."/>
            <person name="Meneus L."/>
            <person name="Mihai O."/>
            <person name="Mihalev A."/>
            <person name="Mihova T."/>
            <person name="Mittelman R."/>
            <person name="Mlenga V."/>
            <person name="Montmayeur A."/>
            <person name="Mulrain L."/>
            <person name="Navidi A."/>
            <person name="Naylor J."/>
            <person name="Negash T."/>
            <person name="Nguyen T."/>
            <person name="Nguyen N."/>
            <person name="Nicol R."/>
            <person name="Norbu C."/>
            <person name="Norbu N."/>
            <person name="Novod N."/>
            <person name="O'Neill B."/>
            <person name="Osman S."/>
            <person name="Markiewicz E."/>
            <person name="Oyono O.L."/>
            <person name="Patti C."/>
            <person name="Phunkhang P."/>
            <person name="Pierre F."/>
            <person name="Priest M."/>
            <person name="Raghuraman S."/>
            <person name="Rege F."/>
            <person name="Reyes R."/>
            <person name="Rise C."/>
            <person name="Rogov P."/>
            <person name="Ross K."/>
            <person name="Ryan E."/>
            <person name="Settipalli S."/>
            <person name="Shea T."/>
            <person name="Sherpa N."/>
            <person name="Shi L."/>
            <person name="Shih D."/>
            <person name="Sparrow T."/>
            <person name="Spaulding J."/>
            <person name="Stalker J."/>
            <person name="Stange-Thomann N."/>
            <person name="Stavropoulos S."/>
            <person name="Stone C."/>
            <person name="Strader C."/>
            <person name="Tesfaye S."/>
            <person name="Thomson T."/>
            <person name="Thoulutsang Y."/>
            <person name="Thoulutsang D."/>
            <person name="Topham K."/>
            <person name="Topping I."/>
            <person name="Tsamla T."/>
            <person name="Vassiliev H."/>
            <person name="Vo A."/>
            <person name="Wangchuk T."/>
            <person name="Wangdi T."/>
            <person name="Weiand M."/>
            <person name="Wilkinson J."/>
            <person name="Wilson A."/>
            <person name="Yadav S."/>
            <person name="Young G."/>
            <person name="Yu Q."/>
            <person name="Zembek L."/>
            <person name="Zhong D."/>
            <person name="Zimmer A."/>
            <person name="Zwirko Z."/>
            <person name="Jaffe D.B."/>
            <person name="Alvarez P."/>
            <person name="Brockman W."/>
            <person name="Butler J."/>
            <person name="Chin C."/>
            <person name="Gnerre S."/>
            <person name="Grabherr M."/>
            <person name="Kleber M."/>
            <person name="Mauceli E."/>
            <person name="MacCallum I."/>
        </authorList>
    </citation>
    <scope>NUCLEOTIDE SEQUENCE [LARGE SCALE GENOMIC DNA]</scope>
    <source>
        <strain evidence="3">white501</strain>
    </source>
</reference>
<gene>
    <name evidence="2" type="primary">Dsim\GD14963</name>
    <name evidence="2" type="ORF">Dsim_GD14963</name>
</gene>
<keyword evidence="1" id="KW-0812">Transmembrane</keyword>
<feature type="transmembrane region" description="Helical" evidence="1">
    <location>
        <begin position="20"/>
        <end position="41"/>
    </location>
</feature>